<accession>A0A4Z0FBP2</accession>
<feature type="region of interest" description="Disordered" evidence="1">
    <location>
        <begin position="1"/>
        <end position="20"/>
    </location>
</feature>
<evidence type="ECO:0000313" key="4">
    <source>
        <dbReference type="Proteomes" id="UP000297890"/>
    </source>
</evidence>
<reference evidence="3 4" key="1">
    <citation type="journal article" date="2019" name="ISME J.">
        <title>Candidatus Macondimonas diazotrophica, a novel gammaproteobacterial genus dominating crude-oil-contaminated coastal sediments.</title>
        <authorList>
            <person name="Karthikeyan S."/>
            <person name="Konstantinidis K."/>
        </authorList>
    </citation>
    <scope>NUCLEOTIDE SEQUENCE [LARGE SCALE GENOMIC DNA]</scope>
    <source>
        <strain evidence="3 4">KTK01</strain>
    </source>
</reference>
<feature type="compositionally biased region" description="Polar residues" evidence="1">
    <location>
        <begin position="10"/>
        <end position="20"/>
    </location>
</feature>
<dbReference type="Proteomes" id="UP000297890">
    <property type="component" value="Unassembled WGS sequence"/>
</dbReference>
<comment type="caution">
    <text evidence="3">The sequence shown here is derived from an EMBL/GenBank/DDBJ whole genome shotgun (WGS) entry which is preliminary data.</text>
</comment>
<organism evidence="3 4">
    <name type="scientific">Candidatus Macondimonas diazotrophica</name>
    <dbReference type="NCBI Taxonomy" id="2305248"/>
    <lineage>
        <taxon>Bacteria</taxon>
        <taxon>Pseudomonadati</taxon>
        <taxon>Pseudomonadota</taxon>
        <taxon>Gammaproteobacteria</taxon>
        <taxon>Chromatiales</taxon>
        <taxon>Ectothiorhodospiraceae</taxon>
        <taxon>Candidatus Macondimonas</taxon>
    </lineage>
</organism>
<dbReference type="NCBIfam" id="TIGR02532">
    <property type="entry name" value="IV_pilin_GFxxxE"/>
    <property type="match status" value="1"/>
</dbReference>
<gene>
    <name evidence="3" type="ORF">E4680_04545</name>
</gene>
<name>A0A4Z0FBP2_9GAMM</name>
<feature type="transmembrane region" description="Helical" evidence="2">
    <location>
        <begin position="28"/>
        <end position="51"/>
    </location>
</feature>
<proteinExistence type="predicted"/>
<keyword evidence="2" id="KW-1133">Transmembrane helix</keyword>
<dbReference type="GO" id="GO:0043683">
    <property type="term" value="P:type IV pilus assembly"/>
    <property type="evidence" value="ECO:0007669"/>
    <property type="project" value="InterPro"/>
</dbReference>
<dbReference type="Pfam" id="PF07963">
    <property type="entry name" value="N_methyl"/>
    <property type="match status" value="1"/>
</dbReference>
<dbReference type="SUPFAM" id="SSF54523">
    <property type="entry name" value="Pili subunits"/>
    <property type="match status" value="1"/>
</dbReference>
<dbReference type="EMBL" id="SRIO01000004">
    <property type="protein sequence ID" value="TFZ83323.1"/>
    <property type="molecule type" value="Genomic_DNA"/>
</dbReference>
<keyword evidence="4" id="KW-1185">Reference proteome</keyword>
<dbReference type="OrthoDB" id="5296638at2"/>
<protein>
    <submittedName>
        <fullName evidence="3">Prepilin-type N-terminal cleavage/methylation domain-containing protein</fullName>
    </submittedName>
</protein>
<dbReference type="Pfam" id="PF16732">
    <property type="entry name" value="ComP_DUS"/>
    <property type="match status" value="1"/>
</dbReference>
<dbReference type="PROSITE" id="PS00409">
    <property type="entry name" value="PROKAR_NTER_METHYL"/>
    <property type="match status" value="1"/>
</dbReference>
<dbReference type="InterPro" id="IPR045584">
    <property type="entry name" value="Pilin-like"/>
</dbReference>
<dbReference type="InterPro" id="IPR031982">
    <property type="entry name" value="PilE-like"/>
</dbReference>
<dbReference type="Gene3D" id="3.30.700.10">
    <property type="entry name" value="Glycoprotein, Type 4 Pilin"/>
    <property type="match status" value="1"/>
</dbReference>
<dbReference type="AlphaFoldDB" id="A0A4Z0FBP2"/>
<keyword evidence="2" id="KW-0472">Membrane</keyword>
<evidence type="ECO:0000256" key="1">
    <source>
        <dbReference type="SAM" id="MobiDB-lite"/>
    </source>
</evidence>
<keyword evidence="2" id="KW-0812">Transmembrane</keyword>
<evidence type="ECO:0000313" key="3">
    <source>
        <dbReference type="EMBL" id="TFZ83323.1"/>
    </source>
</evidence>
<dbReference type="InterPro" id="IPR012902">
    <property type="entry name" value="N_methyl_site"/>
</dbReference>
<evidence type="ECO:0000256" key="2">
    <source>
        <dbReference type="SAM" id="Phobius"/>
    </source>
</evidence>
<sequence>MCPTDLTGDGSMTGQSTTPTGVSRAGGFTLIELLIAVVVVTLLLAIAIPSYREQTRKGYRSLATTALMDRAARLERCAALDPVNGFLAANTACPTFPSSVVDEGGSALWTIAISNRAAITYTLQATPVGGSPAAGDTTCATIQITHTGARTATNSGGGNSTTQCW</sequence>